<dbReference type="SUPFAM" id="SSF57701">
    <property type="entry name" value="Zn2/Cys6 DNA-binding domain"/>
    <property type="match status" value="1"/>
</dbReference>
<dbReference type="SMART" id="SM00066">
    <property type="entry name" value="GAL4"/>
    <property type="match status" value="1"/>
</dbReference>
<keyword evidence="1" id="KW-0479">Metal-binding</keyword>
<proteinExistence type="predicted"/>
<keyword evidence="2" id="KW-0862">Zinc</keyword>
<evidence type="ECO:0000313" key="8">
    <source>
        <dbReference type="EMBL" id="KAJ8994995.1"/>
    </source>
</evidence>
<dbReference type="InterPro" id="IPR052360">
    <property type="entry name" value="Transcr_Regulatory_Proteins"/>
</dbReference>
<dbReference type="GO" id="GO:0008270">
    <property type="term" value="F:zinc ion binding"/>
    <property type="evidence" value="ECO:0007669"/>
    <property type="project" value="InterPro"/>
</dbReference>
<dbReference type="EMBL" id="JAJGCB010000002">
    <property type="protein sequence ID" value="KAJ8994995.1"/>
    <property type="molecule type" value="Genomic_DNA"/>
</dbReference>
<keyword evidence="4" id="KW-0238">DNA-binding</keyword>
<keyword evidence="5" id="KW-0804">Transcription</keyword>
<reference evidence="8" key="1">
    <citation type="submission" date="2023-01" db="EMBL/GenBank/DDBJ databases">
        <title>Exophiala dermititidis isolated from Cystic Fibrosis Patient.</title>
        <authorList>
            <person name="Kurbessoian T."/>
            <person name="Crocker A."/>
            <person name="Murante D."/>
            <person name="Hogan D.A."/>
            <person name="Stajich J.E."/>
        </authorList>
    </citation>
    <scope>NUCLEOTIDE SEQUENCE</scope>
    <source>
        <strain evidence="8">Ex8</strain>
    </source>
</reference>
<sequence length="567" mass="64005">MTAVQKFAQKVDGHHHDLLNPYSRLRRRRRTAHEKSRTGCMTCKARKVKCDETKPYCRRCTESGRECDGPISSGLRFIHEGRTVSEGNGLFYRPEISLATPQHDSAEQRAFHHFLHRAAPVFAGVVDSPFWLDLVPRLAQSNPFVWDAVVSISWLFEHVPYDRLVTNLDARPAVIVSQGHRQALQWYTRAIASLRQHLEQGEVDAPLALVSCILFVSVEYQQRNIGNALVLMEMGYKLLAQSISASSSRMQSLPNSSVVGEVVTPFFSRHAVLVATLGSPLPPDWSCYVAENTGTLQRTTLLASLSTLDEPRAHLYSLTYRAHEVIRAEQLRPTEHRIIRLQRMKQELILQELRQWETAFVNKWSHDKRTEILWAVSSLLVYCGVCYIWLSTCTSPLQTAFDDYMDRFATILKHAEKVLEYRVDSATGRPRPIFTSAPGLVPHLYFCATKCRDPWLRRQALGLLQRAPAGDGLWASVANPKVIEKIISIEEGERYHVNSSQPKDAGPLPLPPEENRIHHVAVVKKDVSGSAPRLALQLSKCTATPDRSKATISENIWLDLGEDNEGP</sequence>
<dbReference type="PANTHER" id="PTHR36206">
    <property type="entry name" value="ASPERCRYPTIN BIOSYNTHESIS CLUSTER-SPECIFIC TRANSCRIPTION REGULATOR ATNN-RELATED"/>
    <property type="match status" value="1"/>
</dbReference>
<evidence type="ECO:0000256" key="5">
    <source>
        <dbReference type="ARBA" id="ARBA00023163"/>
    </source>
</evidence>
<dbReference type="InterPro" id="IPR001138">
    <property type="entry name" value="Zn2Cys6_DnaBD"/>
</dbReference>
<protein>
    <recommendedName>
        <fullName evidence="7">Zn(2)-C6 fungal-type domain-containing protein</fullName>
    </recommendedName>
</protein>
<evidence type="ECO:0000256" key="4">
    <source>
        <dbReference type="ARBA" id="ARBA00023125"/>
    </source>
</evidence>
<keyword evidence="6" id="KW-0539">Nucleus</keyword>
<dbReference type="PROSITE" id="PS00463">
    <property type="entry name" value="ZN2_CY6_FUNGAL_1"/>
    <property type="match status" value="1"/>
</dbReference>
<organism evidence="8 9">
    <name type="scientific">Exophiala dermatitidis</name>
    <name type="common">Black yeast-like fungus</name>
    <name type="synonym">Wangiella dermatitidis</name>
    <dbReference type="NCBI Taxonomy" id="5970"/>
    <lineage>
        <taxon>Eukaryota</taxon>
        <taxon>Fungi</taxon>
        <taxon>Dikarya</taxon>
        <taxon>Ascomycota</taxon>
        <taxon>Pezizomycotina</taxon>
        <taxon>Eurotiomycetes</taxon>
        <taxon>Chaetothyriomycetidae</taxon>
        <taxon>Chaetothyriales</taxon>
        <taxon>Herpotrichiellaceae</taxon>
        <taxon>Exophiala</taxon>
    </lineage>
</organism>
<evidence type="ECO:0000256" key="6">
    <source>
        <dbReference type="ARBA" id="ARBA00023242"/>
    </source>
</evidence>
<evidence type="ECO:0000256" key="1">
    <source>
        <dbReference type="ARBA" id="ARBA00022723"/>
    </source>
</evidence>
<comment type="caution">
    <text evidence="8">The sequence shown here is derived from an EMBL/GenBank/DDBJ whole genome shotgun (WGS) entry which is preliminary data.</text>
</comment>
<evidence type="ECO:0000259" key="7">
    <source>
        <dbReference type="PROSITE" id="PS50048"/>
    </source>
</evidence>
<dbReference type="GO" id="GO:0003677">
    <property type="term" value="F:DNA binding"/>
    <property type="evidence" value="ECO:0007669"/>
    <property type="project" value="UniProtKB-KW"/>
</dbReference>
<keyword evidence="3" id="KW-0805">Transcription regulation</keyword>
<dbReference type="PANTHER" id="PTHR36206:SF14">
    <property type="entry name" value="ZN(2)-C6 FUNGAL-TYPE DOMAIN-CONTAINING PROTEIN-RELATED"/>
    <property type="match status" value="1"/>
</dbReference>
<evidence type="ECO:0000256" key="3">
    <source>
        <dbReference type="ARBA" id="ARBA00023015"/>
    </source>
</evidence>
<dbReference type="InterPro" id="IPR036864">
    <property type="entry name" value="Zn2-C6_fun-type_DNA-bd_sf"/>
</dbReference>
<dbReference type="Gene3D" id="4.10.240.10">
    <property type="entry name" value="Zn(2)-C6 fungal-type DNA-binding domain"/>
    <property type="match status" value="1"/>
</dbReference>
<dbReference type="PROSITE" id="PS50048">
    <property type="entry name" value="ZN2_CY6_FUNGAL_2"/>
    <property type="match status" value="1"/>
</dbReference>
<feature type="domain" description="Zn(2)-C6 fungal-type" evidence="7">
    <location>
        <begin position="39"/>
        <end position="67"/>
    </location>
</feature>
<evidence type="ECO:0000313" key="9">
    <source>
        <dbReference type="Proteomes" id="UP001161757"/>
    </source>
</evidence>
<dbReference type="CDD" id="cd00067">
    <property type="entry name" value="GAL4"/>
    <property type="match status" value="1"/>
</dbReference>
<evidence type="ECO:0000256" key="2">
    <source>
        <dbReference type="ARBA" id="ARBA00022833"/>
    </source>
</evidence>
<gene>
    <name evidence="8" type="ORF">HRR80_001688</name>
</gene>
<dbReference type="AlphaFoldDB" id="A0AAN6IXI8"/>
<dbReference type="Pfam" id="PF00172">
    <property type="entry name" value="Zn_clus"/>
    <property type="match status" value="1"/>
</dbReference>
<accession>A0AAN6IXI8</accession>
<name>A0AAN6IXI8_EXODE</name>
<dbReference type="GO" id="GO:0000981">
    <property type="term" value="F:DNA-binding transcription factor activity, RNA polymerase II-specific"/>
    <property type="evidence" value="ECO:0007669"/>
    <property type="project" value="InterPro"/>
</dbReference>
<dbReference type="Proteomes" id="UP001161757">
    <property type="component" value="Unassembled WGS sequence"/>
</dbReference>